<proteinExistence type="predicted"/>
<dbReference type="GO" id="GO:0000917">
    <property type="term" value="P:division septum assembly"/>
    <property type="evidence" value="ECO:0007669"/>
    <property type="project" value="TreeGrafter"/>
</dbReference>
<reference evidence="2 3" key="1">
    <citation type="journal article" date="2021" name="DNA Res.">
        <title>Genome analysis of Candida subhashii reveals its hybrid nature and dual mitochondrial genome conformations.</title>
        <authorList>
            <person name="Mixao V."/>
            <person name="Hegedusova E."/>
            <person name="Saus E."/>
            <person name="Pryszcz L.P."/>
            <person name="Cillingova A."/>
            <person name="Nosek J."/>
            <person name="Gabaldon T."/>
        </authorList>
    </citation>
    <scope>NUCLEOTIDE SEQUENCE [LARGE SCALE GENOMIC DNA]</scope>
    <source>
        <strain evidence="2 3">CBS 10753</strain>
    </source>
</reference>
<dbReference type="GeneID" id="73471011"/>
<dbReference type="GO" id="GO:0000935">
    <property type="term" value="C:division septum"/>
    <property type="evidence" value="ECO:0007669"/>
    <property type="project" value="TreeGrafter"/>
</dbReference>
<dbReference type="OrthoDB" id="4001642at2759"/>
<dbReference type="Proteomes" id="UP000694255">
    <property type="component" value="Unassembled WGS sequence"/>
</dbReference>
<feature type="domain" description="Arrestin C-terminal-like" evidence="1">
    <location>
        <begin position="178"/>
        <end position="369"/>
    </location>
</feature>
<dbReference type="EMBL" id="JAGSYN010000181">
    <property type="protein sequence ID" value="KAG7662317.1"/>
    <property type="molecule type" value="Genomic_DNA"/>
</dbReference>
<protein>
    <recommendedName>
        <fullName evidence="1">Arrestin C-terminal-like domain-containing protein</fullName>
    </recommendedName>
</protein>
<organism evidence="2 3">
    <name type="scientific">[Candida] subhashii</name>
    <dbReference type="NCBI Taxonomy" id="561895"/>
    <lineage>
        <taxon>Eukaryota</taxon>
        <taxon>Fungi</taxon>
        <taxon>Dikarya</taxon>
        <taxon>Ascomycota</taxon>
        <taxon>Saccharomycotina</taxon>
        <taxon>Pichiomycetes</taxon>
        <taxon>Debaryomycetaceae</taxon>
        <taxon>Spathaspora</taxon>
    </lineage>
</organism>
<name>A0A8J5QKK2_9ASCO</name>
<dbReference type="InterPro" id="IPR011022">
    <property type="entry name" value="Arrestin_C-like"/>
</dbReference>
<gene>
    <name evidence="2" type="ORF">J8A68_004211</name>
</gene>
<comment type="caution">
    <text evidence="2">The sequence shown here is derived from an EMBL/GenBank/DDBJ whole genome shotgun (WGS) entry which is preliminary data.</text>
</comment>
<accession>A0A8J5QKK2</accession>
<sequence length="455" mass="51368">MSPNKLTSPVMVTLQSTPFSIVHGCPGVPRSIPRIQTTVQIRSVDGSPFYIRAVGAYLTTTQKVSIHATIGTNDAFKDSVIYKDPVIFRPPVGEFYQELIGLDIPLLIPLPKEIASSGVAPHWHATTIHKLFIKVSVGNSVENELNFVESFPVVVKCYDTLPLYRQFNEPVVEALQSGDKQVVAEMTIPNSSVGPGDEVNVYCKISTNTLNNKLKRGVGLKVLTLQLKEIIECFDAGLPPRKEHKIYTTTKLYGDKQLDSQGITEHFQFTFPKENECLELYSVKFDNRCDSLLVEEEVDEDFGNMIIEPYNIAKVIEIDKLEPGISLSHTQGFSTKGHFFTVKYEVILKVSLRKAKDMQIHLPITISPYDRTSSSFLLPWILHECDVARDKFGRMVVDQYCASLKPSDLAMVMNRFTPPPFVYRYIKEDWVRLGYNREAFGRSNNLGKCLVDYID</sequence>
<evidence type="ECO:0000313" key="2">
    <source>
        <dbReference type="EMBL" id="KAG7662317.1"/>
    </source>
</evidence>
<dbReference type="AlphaFoldDB" id="A0A8J5QKK2"/>
<dbReference type="RefSeq" id="XP_049262550.1">
    <property type="nucleotide sequence ID" value="XM_049408146.1"/>
</dbReference>
<dbReference type="SMART" id="SM01017">
    <property type="entry name" value="Arrestin_C"/>
    <property type="match status" value="1"/>
</dbReference>
<dbReference type="InterPro" id="IPR053060">
    <property type="entry name" value="Cytokinesis_Signaling_Reg"/>
</dbReference>
<dbReference type="Pfam" id="PF02752">
    <property type="entry name" value="Arrestin_C"/>
    <property type="match status" value="1"/>
</dbReference>
<dbReference type="PANTHER" id="PTHR36419">
    <property type="entry name" value="ARRESTIN FAMILY PROTEIN 1"/>
    <property type="match status" value="1"/>
</dbReference>
<evidence type="ECO:0000313" key="3">
    <source>
        <dbReference type="Proteomes" id="UP000694255"/>
    </source>
</evidence>
<evidence type="ECO:0000259" key="1">
    <source>
        <dbReference type="SMART" id="SM01017"/>
    </source>
</evidence>
<keyword evidence="3" id="KW-1185">Reference proteome</keyword>
<dbReference type="PANTHER" id="PTHR36419:SF1">
    <property type="entry name" value="RHO1 GEF LOCALIZING PROTEIN 1"/>
    <property type="match status" value="1"/>
</dbReference>